<dbReference type="EMBL" id="CAJOBC010002321">
    <property type="protein sequence ID" value="CAF3727360.1"/>
    <property type="molecule type" value="Genomic_DNA"/>
</dbReference>
<accession>A0A814D6M5</accession>
<protein>
    <submittedName>
        <fullName evidence="2">Uncharacterized protein</fullName>
    </submittedName>
</protein>
<dbReference type="AlphaFoldDB" id="A0A814D6M5"/>
<dbReference type="Proteomes" id="UP000681722">
    <property type="component" value="Unassembled WGS sequence"/>
</dbReference>
<dbReference type="Proteomes" id="UP000663829">
    <property type="component" value="Unassembled WGS sequence"/>
</dbReference>
<proteinExistence type="predicted"/>
<evidence type="ECO:0000313" key="5">
    <source>
        <dbReference type="EMBL" id="CAF3734170.1"/>
    </source>
</evidence>
<evidence type="ECO:0000313" key="2">
    <source>
        <dbReference type="EMBL" id="CAF0951731.1"/>
    </source>
</evidence>
<evidence type="ECO:0000256" key="1">
    <source>
        <dbReference type="SAM" id="SignalP"/>
    </source>
</evidence>
<name>A0A814D6M5_9BILA</name>
<organism evidence="2 6">
    <name type="scientific">Didymodactylos carnosus</name>
    <dbReference type="NCBI Taxonomy" id="1234261"/>
    <lineage>
        <taxon>Eukaryota</taxon>
        <taxon>Metazoa</taxon>
        <taxon>Spiralia</taxon>
        <taxon>Gnathifera</taxon>
        <taxon>Rotifera</taxon>
        <taxon>Eurotatoria</taxon>
        <taxon>Bdelloidea</taxon>
        <taxon>Philodinida</taxon>
        <taxon>Philodinidae</taxon>
        <taxon>Didymodactylos</taxon>
    </lineage>
</organism>
<evidence type="ECO:0000313" key="6">
    <source>
        <dbReference type="Proteomes" id="UP000663829"/>
    </source>
</evidence>
<comment type="caution">
    <text evidence="2">The sequence shown here is derived from an EMBL/GenBank/DDBJ whole genome shotgun (WGS) entry which is preliminary data.</text>
</comment>
<dbReference type="Proteomes" id="UP000677228">
    <property type="component" value="Unassembled WGS sequence"/>
</dbReference>
<dbReference type="EMBL" id="CAJOBA010005138">
    <property type="protein sequence ID" value="CAF3734170.1"/>
    <property type="molecule type" value="Genomic_DNA"/>
</dbReference>
<dbReference type="EMBL" id="CAJNOQ010002322">
    <property type="protein sequence ID" value="CAF0951731.1"/>
    <property type="molecule type" value="Genomic_DNA"/>
</dbReference>
<feature type="signal peptide" evidence="1">
    <location>
        <begin position="1"/>
        <end position="18"/>
    </location>
</feature>
<dbReference type="OrthoDB" id="10037093at2759"/>
<dbReference type="EMBL" id="CAJNOK010005133">
    <property type="protein sequence ID" value="CAF0961349.1"/>
    <property type="molecule type" value="Genomic_DNA"/>
</dbReference>
<evidence type="ECO:0000313" key="4">
    <source>
        <dbReference type="EMBL" id="CAF3727360.1"/>
    </source>
</evidence>
<sequence>MICMAFATLNSWTALAASLSVALPSSSPHDPMGIIYHGEVRRFPIITIDNEPCVLLKDIKNDFPKITSLSLNGCRIIFLSDNKGNRLKPPRIVAQPDEIFDGNEARCVTAERRANEKIDQISREIIDIGHRLTGRNDAAFRLMYGLAEFTIPVSSLFYQIQEEEQPHLALHEGYFIKKPKEFLIEYGPHLRAMITIMKAAVTAAGFVIPALVNVVPSIKIPDLLKDYEVLDKFLDALNKMDNVLDEVTQPVSSNTPQRVEGVDLRKLQTFLERADKCRTLGNLSRTTTDTGNVRWVCLLHYDKNYTTIRNEDMIRQFETTVGVYKKETATATVKSRKLSSENIKMLRDSIKNGFDIRELSLDKCELSQSDFDKLLLVIKHNSLLKVLTLNDIKVKPMFGRELSCDEIDGKLDAILADKKDLDINFLIAKRSFESLQLVEFPRPSIAESTFLKSHGTFRVSNFALVQLVRRA</sequence>
<keyword evidence="1" id="KW-0732">Signal</keyword>
<evidence type="ECO:0000313" key="3">
    <source>
        <dbReference type="EMBL" id="CAF0961349.1"/>
    </source>
</evidence>
<reference evidence="2" key="1">
    <citation type="submission" date="2021-02" db="EMBL/GenBank/DDBJ databases">
        <authorList>
            <person name="Nowell W R."/>
        </authorList>
    </citation>
    <scope>NUCLEOTIDE SEQUENCE</scope>
</reference>
<keyword evidence="6" id="KW-1185">Reference proteome</keyword>
<gene>
    <name evidence="2" type="ORF">GPM918_LOCUS11282</name>
    <name evidence="3" type="ORF">OVA965_LOCUS12653</name>
    <name evidence="4" type="ORF">SRO942_LOCUS11281</name>
    <name evidence="5" type="ORF">TMI583_LOCUS12657</name>
</gene>
<feature type="chain" id="PRO_5036224138" evidence="1">
    <location>
        <begin position="19"/>
        <end position="471"/>
    </location>
</feature>
<dbReference type="Proteomes" id="UP000682733">
    <property type="component" value="Unassembled WGS sequence"/>
</dbReference>